<accession>A0A1Y2DKF8</accession>
<evidence type="ECO:0000256" key="3">
    <source>
        <dbReference type="ARBA" id="ARBA00022692"/>
    </source>
</evidence>
<feature type="transmembrane region" description="Helical" evidence="7">
    <location>
        <begin position="409"/>
        <end position="431"/>
    </location>
</feature>
<keyword evidence="5 7" id="KW-0472">Membrane</keyword>
<keyword evidence="4 7" id="KW-1133">Transmembrane helix</keyword>
<reference evidence="9 10" key="1">
    <citation type="submission" date="2016-07" db="EMBL/GenBank/DDBJ databases">
        <title>Pervasive Adenine N6-methylation of Active Genes in Fungi.</title>
        <authorList>
            <consortium name="DOE Joint Genome Institute"/>
            <person name="Mondo S.J."/>
            <person name="Dannebaum R.O."/>
            <person name="Kuo R.C."/>
            <person name="Labutti K."/>
            <person name="Haridas S."/>
            <person name="Kuo A."/>
            <person name="Salamov A."/>
            <person name="Ahrendt S.R."/>
            <person name="Lipzen A."/>
            <person name="Sullivan W."/>
            <person name="Andreopoulos W.B."/>
            <person name="Clum A."/>
            <person name="Lindquist E."/>
            <person name="Daum C."/>
            <person name="Ramamoorthy G.K."/>
            <person name="Gryganskyi A."/>
            <person name="Culley D."/>
            <person name="Magnuson J.K."/>
            <person name="James T.Y."/>
            <person name="O'Malley M.A."/>
            <person name="Stajich J.E."/>
            <person name="Spatafora J.W."/>
            <person name="Visel A."/>
            <person name="Grigoriev I.V."/>
        </authorList>
    </citation>
    <scope>NUCLEOTIDE SEQUENCE [LARGE SCALE GENOMIC DNA]</scope>
    <source>
        <strain evidence="9 10">CBS 129021</strain>
    </source>
</reference>
<feature type="transmembrane region" description="Helical" evidence="7">
    <location>
        <begin position="213"/>
        <end position="238"/>
    </location>
</feature>
<keyword evidence="10" id="KW-1185">Reference proteome</keyword>
<feature type="transmembrane region" description="Helical" evidence="7">
    <location>
        <begin position="350"/>
        <end position="369"/>
    </location>
</feature>
<evidence type="ECO:0000256" key="5">
    <source>
        <dbReference type="ARBA" id="ARBA00023136"/>
    </source>
</evidence>
<dbReference type="PROSITE" id="PS50850">
    <property type="entry name" value="MFS"/>
    <property type="match status" value="1"/>
</dbReference>
<dbReference type="InterPro" id="IPR011701">
    <property type="entry name" value="MFS"/>
</dbReference>
<dbReference type="InterPro" id="IPR036259">
    <property type="entry name" value="MFS_trans_sf"/>
</dbReference>
<dbReference type="Gene3D" id="1.20.1250.20">
    <property type="entry name" value="MFS general substrate transporter like domains"/>
    <property type="match status" value="2"/>
</dbReference>
<feature type="transmembrane region" description="Helical" evidence="7">
    <location>
        <begin position="375"/>
        <end position="397"/>
    </location>
</feature>
<dbReference type="FunFam" id="1.20.1250.20:FF:000034">
    <property type="entry name" value="MFS general substrate transporter"/>
    <property type="match status" value="1"/>
</dbReference>
<feature type="transmembrane region" description="Helical" evidence="7">
    <location>
        <begin position="326"/>
        <end position="343"/>
    </location>
</feature>
<comment type="caution">
    <text evidence="9">The sequence shown here is derived from an EMBL/GenBank/DDBJ whole genome shotgun (WGS) entry which is preliminary data.</text>
</comment>
<dbReference type="PANTHER" id="PTHR43791:SF19">
    <property type="entry name" value="TRANSPORTER, PUTATIVE (AFU_ORTHOLOGUE AFUA_1G01812)-RELATED"/>
    <property type="match status" value="1"/>
</dbReference>
<dbReference type="GO" id="GO:0022857">
    <property type="term" value="F:transmembrane transporter activity"/>
    <property type="evidence" value="ECO:0007669"/>
    <property type="project" value="InterPro"/>
</dbReference>
<dbReference type="SUPFAM" id="SSF103473">
    <property type="entry name" value="MFS general substrate transporter"/>
    <property type="match status" value="1"/>
</dbReference>
<evidence type="ECO:0000259" key="8">
    <source>
        <dbReference type="PROSITE" id="PS50850"/>
    </source>
</evidence>
<feature type="domain" description="Major facilitator superfamily (MFS) profile" evidence="8">
    <location>
        <begin position="57"/>
        <end position="502"/>
    </location>
</feature>
<feature type="transmembrane region" description="Helical" evidence="7">
    <location>
        <begin position="57"/>
        <end position="75"/>
    </location>
</feature>
<feature type="transmembrane region" description="Helical" evidence="7">
    <location>
        <begin position="95"/>
        <end position="116"/>
    </location>
</feature>
<dbReference type="GeneID" id="63777214"/>
<keyword evidence="3 7" id="KW-0812">Transmembrane</keyword>
<organism evidence="9 10">
    <name type="scientific">Pseudomassariella vexata</name>
    <dbReference type="NCBI Taxonomy" id="1141098"/>
    <lineage>
        <taxon>Eukaryota</taxon>
        <taxon>Fungi</taxon>
        <taxon>Dikarya</taxon>
        <taxon>Ascomycota</taxon>
        <taxon>Pezizomycotina</taxon>
        <taxon>Sordariomycetes</taxon>
        <taxon>Xylariomycetidae</taxon>
        <taxon>Amphisphaeriales</taxon>
        <taxon>Pseudomassariaceae</taxon>
        <taxon>Pseudomassariella</taxon>
    </lineage>
</organism>
<feature type="transmembrane region" description="Helical" evidence="7">
    <location>
        <begin position="443"/>
        <end position="464"/>
    </location>
</feature>
<dbReference type="RefSeq" id="XP_040712286.1">
    <property type="nucleotide sequence ID" value="XM_040861002.1"/>
</dbReference>
<feature type="region of interest" description="Disordered" evidence="6">
    <location>
        <begin position="1"/>
        <end position="23"/>
    </location>
</feature>
<evidence type="ECO:0000256" key="6">
    <source>
        <dbReference type="SAM" id="MobiDB-lite"/>
    </source>
</evidence>
<evidence type="ECO:0000256" key="7">
    <source>
        <dbReference type="SAM" id="Phobius"/>
    </source>
</evidence>
<dbReference type="EMBL" id="MCFJ01000013">
    <property type="protein sequence ID" value="ORY59712.1"/>
    <property type="molecule type" value="Genomic_DNA"/>
</dbReference>
<keyword evidence="2" id="KW-0813">Transport</keyword>
<dbReference type="OrthoDB" id="2962993at2759"/>
<evidence type="ECO:0000313" key="10">
    <source>
        <dbReference type="Proteomes" id="UP000193689"/>
    </source>
</evidence>
<evidence type="ECO:0000256" key="4">
    <source>
        <dbReference type="ARBA" id="ARBA00022989"/>
    </source>
</evidence>
<feature type="transmembrane region" description="Helical" evidence="7">
    <location>
        <begin position="153"/>
        <end position="174"/>
    </location>
</feature>
<feature type="transmembrane region" description="Helical" evidence="7">
    <location>
        <begin position="291"/>
        <end position="314"/>
    </location>
</feature>
<dbReference type="Proteomes" id="UP000193689">
    <property type="component" value="Unassembled WGS sequence"/>
</dbReference>
<dbReference type="Pfam" id="PF07690">
    <property type="entry name" value="MFS_1"/>
    <property type="match status" value="1"/>
</dbReference>
<dbReference type="AlphaFoldDB" id="A0A1Y2DKF8"/>
<gene>
    <name evidence="9" type="ORF">BCR38DRAFT_445293</name>
</gene>
<proteinExistence type="predicted"/>
<evidence type="ECO:0000256" key="1">
    <source>
        <dbReference type="ARBA" id="ARBA00004141"/>
    </source>
</evidence>
<evidence type="ECO:0000313" key="9">
    <source>
        <dbReference type="EMBL" id="ORY59712.1"/>
    </source>
</evidence>
<dbReference type="GO" id="GO:0016020">
    <property type="term" value="C:membrane"/>
    <property type="evidence" value="ECO:0007669"/>
    <property type="project" value="UniProtKB-SubCell"/>
</dbReference>
<comment type="subcellular location">
    <subcellularLocation>
        <location evidence="1">Membrane</location>
        <topology evidence="1">Multi-pass membrane protein</topology>
    </subcellularLocation>
</comment>
<dbReference type="PANTHER" id="PTHR43791">
    <property type="entry name" value="PERMEASE-RELATED"/>
    <property type="match status" value="1"/>
</dbReference>
<feature type="transmembrane region" description="Helical" evidence="7">
    <location>
        <begin position="123"/>
        <end position="147"/>
    </location>
</feature>
<sequence length="502" mass="55377">MSARADRHSISDEESKRPLSTDVEKLLASLPDPDVGKSQEEKTAIDRKLVRKLDIQLVPWLSLLYLLSFLDRTNIGNARLAGMEEGLGMHGTDYNMTLTVFFIAYAVCEPLTNALLKRLTPRIFFTAIILTWGTIMTLTGLCTNYAGLLVARFFLGAAEAGLFPGVNFYLSCWYTGHEIGLRSAMFFSAAALAGSFGGLLAAAIALMDGVAGLAGWAWIFILEGLATVLAGAFCWWMVYDWPDTAGFLTPDERIRVQRRIILSKQNNTAEGFDKRHIYEAIKDWKTYGYMVIYMGCLTPLYAFSLFLPTIVAGMGYNGTMAQLLTVPPYACGAVVTVIAGFFSDYTMMRGWTNISTTAIGALGFVMLLATENPKVQYAGTFLGAVGIYPSVSNTLSWATNNTEGALKRAFAHGMIAGWGNLNGVVSSNIYITSQKPRYWTGHAVVLSYQVLFLLGGSLFMHFGLKRENNKRRTGKRDNMLEGLTEEEKLIKGDNRPDFLYTL</sequence>
<name>A0A1Y2DKF8_9PEZI</name>
<dbReference type="FunFam" id="1.20.1250.20:FF:000068">
    <property type="entry name" value="MFS general substrate transporter"/>
    <property type="match status" value="1"/>
</dbReference>
<dbReference type="InterPro" id="IPR020846">
    <property type="entry name" value="MFS_dom"/>
</dbReference>
<feature type="transmembrane region" description="Helical" evidence="7">
    <location>
        <begin position="186"/>
        <end position="207"/>
    </location>
</feature>
<dbReference type="InParanoid" id="A0A1Y2DKF8"/>
<evidence type="ECO:0000256" key="2">
    <source>
        <dbReference type="ARBA" id="ARBA00022448"/>
    </source>
</evidence>
<protein>
    <submittedName>
        <fullName evidence="9">Major facilitator superfamily transporter</fullName>
    </submittedName>
</protein>